<sequence>MIVIIGYIIAYQLIYKKGYLEIEVPTGSIRTSLLAPSVFATNLTYCNNQNPGLYPYTELNCTYWDDPLVVFPIAQETAFTASTRVKVINQTSNCFFDSPNCTFQDISPETNMYLADVENFTILIDHTMYAPISGIQYNAEELEGYIQNQYGEDIQINQGITTVGIKGKPDIITLGQLLEFGGIDLDSQSPLNETHSIRYDGCVVFVFITYSNTYTYSTNNIKYVYSVKKVSDTVYDVPEPVILSSLQSRLIFKRHGIRLIFIQTGSIGSFRLEVLVLTLASSLGLLAVSTIIVDQMAIRILPQRKSYSSLKFQVTEKFEDAITIIGSKEKENDHVDDEKLFSQIDKL</sequence>
<evidence type="ECO:0000256" key="2">
    <source>
        <dbReference type="ARBA" id="ARBA00022448"/>
    </source>
</evidence>
<dbReference type="PANTHER" id="PTHR10125:SF27">
    <property type="entry name" value="P2X RECEPTOR A-RELATED"/>
    <property type="match status" value="1"/>
</dbReference>
<dbReference type="OrthoDB" id="494673at2759"/>
<keyword evidence="7" id="KW-0472">Membrane</keyword>
<evidence type="ECO:0000256" key="4">
    <source>
        <dbReference type="ARBA" id="ARBA00022692"/>
    </source>
</evidence>
<keyword evidence="12" id="KW-1185">Reference proteome</keyword>
<reference evidence="12" key="1">
    <citation type="journal article" date="2011" name="Genome Biol.">
        <title>Comparative genomics of the social amoebae Dictyostelium discoideum and Dictyostelium purpureum.</title>
        <authorList>
            <consortium name="US DOE Joint Genome Institute (JGI-PGF)"/>
            <person name="Sucgang R."/>
            <person name="Kuo A."/>
            <person name="Tian X."/>
            <person name="Salerno W."/>
            <person name="Parikh A."/>
            <person name="Feasley C.L."/>
            <person name="Dalin E."/>
            <person name="Tu H."/>
            <person name="Huang E."/>
            <person name="Barry K."/>
            <person name="Lindquist E."/>
            <person name="Shapiro H."/>
            <person name="Bruce D."/>
            <person name="Schmutz J."/>
            <person name="Salamov A."/>
            <person name="Fey P."/>
            <person name="Gaudet P."/>
            <person name="Anjard C."/>
            <person name="Babu M.M."/>
            <person name="Basu S."/>
            <person name="Bushmanova Y."/>
            <person name="van der Wel H."/>
            <person name="Katoh-Kurasawa M."/>
            <person name="Dinh C."/>
            <person name="Coutinho P.M."/>
            <person name="Saito T."/>
            <person name="Elias M."/>
            <person name="Schaap P."/>
            <person name="Kay R.R."/>
            <person name="Henrissat B."/>
            <person name="Eichinger L."/>
            <person name="Rivero F."/>
            <person name="Putnam N.H."/>
            <person name="West C.M."/>
            <person name="Loomis W.F."/>
            <person name="Chisholm R.L."/>
            <person name="Shaulsky G."/>
            <person name="Strassmann J.E."/>
            <person name="Queller D.C."/>
            <person name="Kuspa A."/>
            <person name="Grigoriev I.V."/>
        </authorList>
    </citation>
    <scope>NUCLEOTIDE SEQUENCE [LARGE SCALE GENOMIC DNA]</scope>
    <source>
        <strain evidence="12">QSDP1</strain>
    </source>
</reference>
<evidence type="ECO:0000256" key="8">
    <source>
        <dbReference type="ARBA" id="ARBA00023286"/>
    </source>
</evidence>
<evidence type="ECO:0000256" key="6">
    <source>
        <dbReference type="ARBA" id="ARBA00023065"/>
    </source>
</evidence>
<dbReference type="GO" id="GO:0140025">
    <property type="term" value="P:contractile vacuole tethering involved in discharge"/>
    <property type="evidence" value="ECO:0007669"/>
    <property type="project" value="EnsemblProtists"/>
</dbReference>
<evidence type="ECO:0000256" key="5">
    <source>
        <dbReference type="ARBA" id="ARBA00022989"/>
    </source>
</evidence>
<dbReference type="PANTHER" id="PTHR10125">
    <property type="entry name" value="P2X PURINOCEPTOR"/>
    <property type="match status" value="1"/>
</dbReference>
<dbReference type="VEuPathDB" id="AmoebaDB:DICPUDRAFT_90884"/>
<keyword evidence="8" id="KW-1071">Ligand-gated ion channel</keyword>
<dbReference type="GO" id="GO:0070588">
    <property type="term" value="P:calcium ion transmembrane transport"/>
    <property type="evidence" value="ECO:0000318"/>
    <property type="project" value="GO_Central"/>
</dbReference>
<evidence type="ECO:0000256" key="10">
    <source>
        <dbReference type="ARBA" id="ARBA00037850"/>
    </source>
</evidence>
<evidence type="ECO:0000313" key="11">
    <source>
        <dbReference type="EMBL" id="EGC28571.1"/>
    </source>
</evidence>
<evidence type="ECO:0000313" key="12">
    <source>
        <dbReference type="Proteomes" id="UP000001064"/>
    </source>
</evidence>
<evidence type="ECO:0000256" key="3">
    <source>
        <dbReference type="ARBA" id="ARBA00022554"/>
    </source>
</evidence>
<dbReference type="GO" id="GO:0035590">
    <property type="term" value="P:purinergic nucleotide receptor signaling pathway"/>
    <property type="evidence" value="ECO:0007669"/>
    <property type="project" value="EnsemblProtists"/>
</dbReference>
<dbReference type="GO" id="GO:0071476">
    <property type="term" value="P:cellular hypotonic response"/>
    <property type="evidence" value="ECO:0007669"/>
    <property type="project" value="EnsemblProtists"/>
</dbReference>
<name>F1A5G0_DICPU</name>
<dbReference type="GO" id="GO:0009992">
    <property type="term" value="P:intracellular water homeostasis"/>
    <property type="evidence" value="ECO:0007669"/>
    <property type="project" value="EnsemblProtists"/>
</dbReference>
<dbReference type="InterPro" id="IPR059116">
    <property type="entry name" value="P2X_receptor"/>
</dbReference>
<keyword evidence="2" id="KW-0813">Transport</keyword>
<keyword evidence="4" id="KW-0812">Transmembrane</keyword>
<dbReference type="GO" id="GO:0031164">
    <property type="term" value="C:contractile vacuolar membrane"/>
    <property type="evidence" value="ECO:0000318"/>
    <property type="project" value="GO_Central"/>
</dbReference>
<keyword evidence="5" id="KW-1133">Transmembrane helix</keyword>
<dbReference type="GO" id="GO:0005095">
    <property type="term" value="F:GTPase inhibitor activity"/>
    <property type="evidence" value="ECO:0007669"/>
    <property type="project" value="EnsemblProtists"/>
</dbReference>
<dbReference type="InParanoid" id="F1A5G0"/>
<evidence type="ECO:0000256" key="7">
    <source>
        <dbReference type="ARBA" id="ARBA00023136"/>
    </source>
</evidence>
<dbReference type="GO" id="GO:0050848">
    <property type="term" value="P:regulation of calcium-mediated signaling"/>
    <property type="evidence" value="ECO:0007669"/>
    <property type="project" value="EnsemblProtists"/>
</dbReference>
<gene>
    <name evidence="11" type="ORF">DICPUDRAFT_90884</name>
</gene>
<keyword evidence="9" id="KW-0407">Ion channel</keyword>
<comment type="similarity">
    <text evidence="1">Belongs to the P2X receptor family.</text>
</comment>
<dbReference type="GO" id="GO:0031267">
    <property type="term" value="F:small GTPase binding"/>
    <property type="evidence" value="ECO:0007669"/>
    <property type="project" value="EnsemblProtists"/>
</dbReference>
<keyword evidence="3" id="KW-0926">Vacuole</keyword>
<dbReference type="AlphaFoldDB" id="F1A5G0"/>
<dbReference type="GO" id="GO:0140417">
    <property type="term" value="F:intracellularly ATP-gated calcium channel activity"/>
    <property type="evidence" value="ECO:0007669"/>
    <property type="project" value="EnsemblProtists"/>
</dbReference>
<dbReference type="Pfam" id="PF00864">
    <property type="entry name" value="P2X_receptor"/>
    <property type="match status" value="1"/>
</dbReference>
<evidence type="ECO:0000256" key="9">
    <source>
        <dbReference type="ARBA" id="ARBA00023303"/>
    </source>
</evidence>
<accession>F1A5G0</accession>
<dbReference type="GO" id="GO:0031340">
    <property type="term" value="P:positive regulation of vesicle fusion"/>
    <property type="evidence" value="ECO:0007669"/>
    <property type="project" value="EnsemblProtists"/>
</dbReference>
<keyword evidence="6" id="KW-0406">Ion transport</keyword>
<dbReference type="Proteomes" id="UP000001064">
    <property type="component" value="Unassembled WGS sequence"/>
</dbReference>
<comment type="subcellular location">
    <subcellularLocation>
        <location evidence="10">Contractile vacuole membrane</location>
    </subcellularLocation>
</comment>
<dbReference type="KEGG" id="dpp:DICPUDRAFT_90884"/>
<dbReference type="EMBL" id="GL871595">
    <property type="protein sequence ID" value="EGC28571.1"/>
    <property type="molecule type" value="Genomic_DNA"/>
</dbReference>
<dbReference type="GeneID" id="10510706"/>
<organism evidence="11 12">
    <name type="scientific">Dictyostelium purpureum</name>
    <name type="common">Slime mold</name>
    <dbReference type="NCBI Taxonomy" id="5786"/>
    <lineage>
        <taxon>Eukaryota</taxon>
        <taxon>Amoebozoa</taxon>
        <taxon>Evosea</taxon>
        <taxon>Eumycetozoa</taxon>
        <taxon>Dictyostelia</taxon>
        <taxon>Dictyosteliales</taxon>
        <taxon>Dictyosteliaceae</taxon>
        <taxon>Dictyostelium</taxon>
    </lineage>
</organism>
<dbReference type="eggNOG" id="ENOG502RE1D">
    <property type="taxonomic scope" value="Eukaryota"/>
</dbReference>
<dbReference type="OMA" id="THEHTHP"/>
<evidence type="ECO:0000256" key="1">
    <source>
        <dbReference type="ARBA" id="ARBA00009848"/>
    </source>
</evidence>
<proteinExistence type="inferred from homology"/>
<evidence type="ECO:0008006" key="13">
    <source>
        <dbReference type="Google" id="ProtNLM"/>
    </source>
</evidence>
<dbReference type="RefSeq" id="XP_003294903.1">
    <property type="nucleotide sequence ID" value="XM_003294855.1"/>
</dbReference>
<dbReference type="GO" id="GO:0035381">
    <property type="term" value="F:ATP-gated ion channel activity"/>
    <property type="evidence" value="ECO:0000318"/>
    <property type="project" value="GO_Central"/>
</dbReference>
<dbReference type="GO" id="GO:0005524">
    <property type="term" value="F:ATP binding"/>
    <property type="evidence" value="ECO:0007669"/>
    <property type="project" value="EnsemblProtists"/>
</dbReference>
<protein>
    <recommendedName>
        <fullName evidence="13">Purinergic receptor</fullName>
    </recommendedName>
</protein>